<sequence length="199" mass="22153">MNVVQDGKSLIFGLFDGIVGSATVKQGARGTGGTCQMDQMNVVASDEAGFRALWERHKLVEAIRRGRKPAIPAPLSRHVETLKEALWPLPLSFDDSHPLVETLRRLAKEEGIDTLDLARVLVGHLMLPGKHVRDGEFAVFAARLEALRDLLDLKAQELERRRQEGAEARGEEKFQGSVSPEEFAQYVENLLMGKDRSKK</sequence>
<evidence type="ECO:0000313" key="1">
    <source>
        <dbReference type="EMBL" id="BDP41011.1"/>
    </source>
</evidence>
<keyword evidence="2" id="KW-1185">Reference proteome</keyword>
<name>A0ABM8ABD7_9DEIO</name>
<dbReference type="Proteomes" id="UP001064971">
    <property type="component" value="Chromosome"/>
</dbReference>
<dbReference type="RefSeq" id="WP_264776805.1">
    <property type="nucleotide sequence ID" value="NZ_AP026560.1"/>
</dbReference>
<protein>
    <recommendedName>
        <fullName evidence="3">DNA primase</fullName>
    </recommendedName>
</protein>
<dbReference type="EMBL" id="AP026560">
    <property type="protein sequence ID" value="BDP41011.1"/>
    <property type="molecule type" value="Genomic_DNA"/>
</dbReference>
<proteinExistence type="predicted"/>
<organism evidence="1 2">
    <name type="scientific">Deinococcus aetherius</name>
    <dbReference type="NCBI Taxonomy" id="200252"/>
    <lineage>
        <taxon>Bacteria</taxon>
        <taxon>Thermotogati</taxon>
        <taxon>Deinococcota</taxon>
        <taxon>Deinococci</taxon>
        <taxon>Deinococcales</taxon>
        <taxon>Deinococcaceae</taxon>
        <taxon>Deinococcus</taxon>
    </lineage>
</organism>
<accession>A0ABM8ABD7</accession>
<gene>
    <name evidence="1" type="ORF">DAETH_09800</name>
</gene>
<evidence type="ECO:0000313" key="2">
    <source>
        <dbReference type="Proteomes" id="UP001064971"/>
    </source>
</evidence>
<evidence type="ECO:0008006" key="3">
    <source>
        <dbReference type="Google" id="ProtNLM"/>
    </source>
</evidence>
<reference evidence="1" key="1">
    <citation type="submission" date="2022-07" db="EMBL/GenBank/DDBJ databases">
        <title>Complete Genome Sequence of the Radioresistant Bacterium Deinococcus aetherius ST0316, Isolated from the Air Dust collected in Lower Stratosphere above Japan.</title>
        <authorList>
            <person name="Satoh K."/>
            <person name="Hagiwara K."/>
            <person name="Katsumata K."/>
            <person name="Kubo A."/>
            <person name="Yokobori S."/>
            <person name="Yamagishi A."/>
            <person name="Oono Y."/>
            <person name="Narumi I."/>
        </authorList>
    </citation>
    <scope>NUCLEOTIDE SEQUENCE</scope>
    <source>
        <strain evidence="1">ST0316</strain>
    </source>
</reference>